<dbReference type="AlphaFoldDB" id="A0A484AUU0"/>
<feature type="compositionally biased region" description="Acidic residues" evidence="1">
    <location>
        <begin position="316"/>
        <end position="336"/>
    </location>
</feature>
<evidence type="ECO:0000313" key="2">
    <source>
        <dbReference type="EMBL" id="TDG39315.1"/>
    </source>
</evidence>
<accession>A0A484AUU0</accession>
<gene>
    <name evidence="2" type="ORF">AWZ03_014262</name>
</gene>
<proteinExistence type="predicted"/>
<keyword evidence="3" id="KW-1185">Reference proteome</keyword>
<dbReference type="EMBL" id="LSRL02001158">
    <property type="protein sequence ID" value="TDG39315.1"/>
    <property type="molecule type" value="Genomic_DNA"/>
</dbReference>
<evidence type="ECO:0000313" key="3">
    <source>
        <dbReference type="Proteomes" id="UP000295192"/>
    </source>
</evidence>
<feature type="region of interest" description="Disordered" evidence="1">
    <location>
        <begin position="283"/>
        <end position="336"/>
    </location>
</feature>
<evidence type="ECO:0000256" key="1">
    <source>
        <dbReference type="SAM" id="MobiDB-lite"/>
    </source>
</evidence>
<reference evidence="2 3" key="1">
    <citation type="journal article" date="2019" name="J. Hered.">
        <title>An Improved Genome Assembly for Drosophila navojoa, the Basal Species in the mojavensis Cluster.</title>
        <authorList>
            <person name="Vanderlinde T."/>
            <person name="Dupim E.G."/>
            <person name="Nazario-Yepiz N.O."/>
            <person name="Carvalho A.B."/>
        </authorList>
    </citation>
    <scope>NUCLEOTIDE SEQUENCE [LARGE SCALE GENOMIC DNA]</scope>
    <source>
        <strain evidence="2">Navoj_Jal97</strain>
        <tissue evidence="2">Whole organism</tissue>
    </source>
</reference>
<dbReference type="Proteomes" id="UP000295192">
    <property type="component" value="Unassembled WGS sequence"/>
</dbReference>
<dbReference type="OMA" id="QEERYAW"/>
<sequence>MDEGDRAIEIKEEPTEETDQEKLLRETTSLLRQSESCTFSIQVAPGTTMHINISPESVLEIDSNPDQRVTASWCISTLMIHNGQHYANTIHNFSVGPEQFRNLILARQPAVQMLQQLLMDSMELPSDSLQVGSPHILAQGHFLNPTALLRMVEHYCDYVMRTARILDNVIGLVGPERSAEVPALMQNLRNSSESLQSVLEQVEESVQEAEERSAPIAPIEPMVVQEEDPPEPEQLKIGEDSSTEDTDDDLARDLHIAEVQAQSCTTDYSRYVDFVAMQLKCDSDSTSTDSDMDSSTYLGPRYEETPQQFWSLSSSSEEEIDDDQPDEDSWESDYGDEDSFDAYMVRQLRAHSNGFSSRLNTGWSPNDRTLGDDDEWDIGSCGTNYEIEDVGSEISCDSEDLNAWQYREDRSFETELSRPFRRLVGDLPPQTAQEERYAWRHSYEHFDFRRSLFAALEMEGPNHTVPFSYYSQWDQQDTLAFTSSASSLSDGGFSQIPEPYPFSFYANAMDNINNSLQPDLSQLQGIELDDAALARGAALASNSESEVDQLTMDIDTEGRLIPPDQQIVPLESYVQQTDELIAKMLASL</sequence>
<comment type="caution">
    <text evidence="2">The sequence shown here is derived from an EMBL/GenBank/DDBJ whole genome shotgun (WGS) entry which is preliminary data.</text>
</comment>
<organism evidence="2 3">
    <name type="scientific">Drosophila navojoa</name>
    <name type="common">Fruit fly</name>
    <dbReference type="NCBI Taxonomy" id="7232"/>
    <lineage>
        <taxon>Eukaryota</taxon>
        <taxon>Metazoa</taxon>
        <taxon>Ecdysozoa</taxon>
        <taxon>Arthropoda</taxon>
        <taxon>Hexapoda</taxon>
        <taxon>Insecta</taxon>
        <taxon>Pterygota</taxon>
        <taxon>Neoptera</taxon>
        <taxon>Endopterygota</taxon>
        <taxon>Diptera</taxon>
        <taxon>Brachycera</taxon>
        <taxon>Muscomorpha</taxon>
        <taxon>Ephydroidea</taxon>
        <taxon>Drosophilidae</taxon>
        <taxon>Drosophila</taxon>
    </lineage>
</organism>
<protein>
    <submittedName>
        <fullName evidence="2">Uncharacterized protein</fullName>
    </submittedName>
</protein>
<name>A0A484AUU0_DRONA</name>
<feature type="compositionally biased region" description="Low complexity" evidence="1">
    <location>
        <begin position="284"/>
        <end position="296"/>
    </location>
</feature>
<feature type="region of interest" description="Disordered" evidence="1">
    <location>
        <begin position="205"/>
        <end position="247"/>
    </location>
</feature>